<evidence type="ECO:0000256" key="6">
    <source>
        <dbReference type="ARBA" id="ARBA00022561"/>
    </source>
</evidence>
<evidence type="ECO:0000256" key="8">
    <source>
        <dbReference type="ARBA" id="ARBA00023274"/>
    </source>
</evidence>
<dbReference type="InterPro" id="IPR013569">
    <property type="entry name" value="Carlavirus_coat_N"/>
</dbReference>
<evidence type="ECO:0000313" key="12">
    <source>
        <dbReference type="EMBL" id="AOO96603.1"/>
    </source>
</evidence>
<dbReference type="GO" id="GO:1990904">
    <property type="term" value="C:ribonucleoprotein complex"/>
    <property type="evidence" value="ECO:0007669"/>
    <property type="project" value="UniProtKB-KW"/>
</dbReference>
<keyword evidence="5" id="KW-1139">Helical capsid protein</keyword>
<evidence type="ECO:0000256" key="9">
    <source>
        <dbReference type="ARBA" id="ARBA00031336"/>
    </source>
</evidence>
<keyword evidence="13" id="KW-1185">Reference proteome</keyword>
<dbReference type="GO" id="GO:0019029">
    <property type="term" value="C:helical viral capsid"/>
    <property type="evidence" value="ECO:0007669"/>
    <property type="project" value="UniProtKB-KW"/>
</dbReference>
<protein>
    <recommendedName>
        <fullName evidence="4">Capsid protein</fullName>
    </recommendedName>
    <alternativeName>
        <fullName evidence="9">Coat protein</fullName>
    </alternativeName>
</protein>
<evidence type="ECO:0000256" key="7">
    <source>
        <dbReference type="ARBA" id="ARBA00022844"/>
    </source>
</evidence>
<accession>A0A1C9IAV8</accession>
<comment type="function">
    <text evidence="1">Required for genome encapsidation. Forms ribonucleoprotein complexes along with TGB1 helicase and viral RNA.</text>
</comment>
<evidence type="ECO:0000259" key="11">
    <source>
        <dbReference type="PROSITE" id="PS00418"/>
    </source>
</evidence>
<keyword evidence="7" id="KW-0946">Virion</keyword>
<keyword evidence="8" id="KW-0687">Ribonucleoprotein</keyword>
<comment type="similarity">
    <text evidence="3">Belongs to the potexviruses coat protein family.</text>
</comment>
<dbReference type="GeneID" id="29061063"/>
<evidence type="ECO:0000313" key="13">
    <source>
        <dbReference type="Proteomes" id="UP000201444"/>
    </source>
</evidence>
<evidence type="ECO:0000256" key="2">
    <source>
        <dbReference type="ARBA" id="ARBA00004328"/>
    </source>
</evidence>
<sequence length="294" mass="32448">MSNLPEVGKPAPQLAPVLTSQNNPPPPRQQRQNTEQREPVNVVESRLTSLKEALRGERSAVEVTNACLEIGRPALQPTPDMRGDPSNLFNRPSTDILWNLKPKLISNNMATAEEMTKIAVKLEGLGVPTEQVTNVIIQFVCYCASASSSSYQDPRGTFEFAGGAIMADDVLGTIQELAGVRRVCRLYAPIAWNYMHLHSKPPSDWAAMGFSYNTRYAAFDFFDYVENEAAVKPVGGIVPRPTRAEYVAHNTYQRLALDKANNNDTYGNFSAAVTGGRMGPEIERNFNNANNKKQ</sequence>
<dbReference type="Pfam" id="PF08358">
    <property type="entry name" value="Flexi_CP_N"/>
    <property type="match status" value="1"/>
</dbReference>
<dbReference type="KEGG" id="vg:29061063"/>
<keyword evidence="6 12" id="KW-0167">Capsid protein</keyword>
<dbReference type="OrthoDB" id="15901at10239"/>
<dbReference type="Proteomes" id="UP000201444">
    <property type="component" value="Segment"/>
</dbReference>
<name>A0A1C9IAV8_9VIRU</name>
<feature type="region of interest" description="Disordered" evidence="10">
    <location>
        <begin position="1"/>
        <end position="41"/>
    </location>
</feature>
<proteinExistence type="inferred from homology"/>
<comment type="subcellular location">
    <subcellularLocation>
        <location evidence="2">Virion</location>
    </subcellularLocation>
</comment>
<dbReference type="Pfam" id="PF00286">
    <property type="entry name" value="Flexi_CP"/>
    <property type="match status" value="1"/>
</dbReference>
<evidence type="ECO:0000256" key="5">
    <source>
        <dbReference type="ARBA" id="ARBA00022497"/>
    </source>
</evidence>
<dbReference type="RefSeq" id="YP_009288960.1">
    <property type="nucleotide sequence ID" value="NC_031089.1"/>
</dbReference>
<evidence type="ECO:0000256" key="3">
    <source>
        <dbReference type="ARBA" id="ARBA00007202"/>
    </source>
</evidence>
<evidence type="ECO:0000256" key="1">
    <source>
        <dbReference type="ARBA" id="ARBA00004032"/>
    </source>
</evidence>
<dbReference type="GO" id="GO:0005198">
    <property type="term" value="F:structural molecule activity"/>
    <property type="evidence" value="ECO:0007669"/>
    <property type="project" value="InterPro"/>
</dbReference>
<dbReference type="PROSITE" id="PS00418">
    <property type="entry name" value="POTEX_CARLAVIRUS_COAT"/>
    <property type="match status" value="1"/>
</dbReference>
<dbReference type="PRINTS" id="PR00232">
    <property type="entry name" value="POTXCARLCOAT"/>
</dbReference>
<dbReference type="EMBL" id="KX000914">
    <property type="protein sequence ID" value="AOO96603.1"/>
    <property type="molecule type" value="Genomic_RNA"/>
</dbReference>
<dbReference type="InterPro" id="IPR000052">
    <property type="entry name" value="Pltvir_coat"/>
</dbReference>
<feature type="domain" description="Potexviruses and carlaviruses coat protein" evidence="11">
    <location>
        <begin position="215"/>
        <end position="230"/>
    </location>
</feature>
<reference evidence="12 13" key="1">
    <citation type="journal article" date="2016" name="Arch. Virol.">
        <title>The complete sequence and genome organization of ligustrum virus A, a novel carlavirus.</title>
        <authorList>
            <person name="Igori D."/>
            <person name="Lim S."/>
            <person name="Zhao F."/>
            <person name="Baek D."/>
            <person name="Park J.M."/>
            <person name="Cho H.S."/>
            <person name="Kim H.S."/>
            <person name="Kwon S.Y."/>
            <person name="Moon J.S."/>
        </authorList>
    </citation>
    <scope>NUCLEOTIDE SEQUENCE [LARGE SCALE GENOMIC DNA]</scope>
    <source>
        <strain evidence="12">SK</strain>
    </source>
</reference>
<evidence type="ECO:0000256" key="10">
    <source>
        <dbReference type="SAM" id="MobiDB-lite"/>
    </source>
</evidence>
<evidence type="ECO:0000256" key="4">
    <source>
        <dbReference type="ARBA" id="ARBA00018091"/>
    </source>
</evidence>
<organism evidence="12 13">
    <name type="scientific">Ligustrum virus A</name>
    <dbReference type="NCBI Taxonomy" id="1899566"/>
    <lineage>
        <taxon>Viruses</taxon>
        <taxon>Riboviria</taxon>
        <taxon>Orthornavirae</taxon>
        <taxon>Kitrinoviricota</taxon>
        <taxon>Alsuviricetes</taxon>
        <taxon>Tymovirales</taxon>
        <taxon>Betaflexiviridae</taxon>
        <taxon>Quinvirinae</taxon>
        <taxon>Carlavirus</taxon>
        <taxon>Carlavirus alphaligustri</taxon>
    </lineage>
</organism>